<proteinExistence type="predicted"/>
<evidence type="ECO:0000256" key="1">
    <source>
        <dbReference type="SAM" id="MobiDB-lite"/>
    </source>
</evidence>
<dbReference type="Proteomes" id="UP001230426">
    <property type="component" value="Unassembled WGS sequence"/>
</dbReference>
<comment type="caution">
    <text evidence="2">The sequence shown here is derived from an EMBL/GenBank/DDBJ whole genome shotgun (WGS) entry which is preliminary data.</text>
</comment>
<protein>
    <submittedName>
        <fullName evidence="2">Uncharacterized protein</fullName>
    </submittedName>
</protein>
<evidence type="ECO:0000313" key="3">
    <source>
        <dbReference type="Proteomes" id="UP001230426"/>
    </source>
</evidence>
<feature type="region of interest" description="Disordered" evidence="1">
    <location>
        <begin position="1"/>
        <end position="31"/>
    </location>
</feature>
<organism evidence="2 3">
    <name type="scientific">Streptosporangium brasiliense</name>
    <dbReference type="NCBI Taxonomy" id="47480"/>
    <lineage>
        <taxon>Bacteria</taxon>
        <taxon>Bacillati</taxon>
        <taxon>Actinomycetota</taxon>
        <taxon>Actinomycetes</taxon>
        <taxon>Streptosporangiales</taxon>
        <taxon>Streptosporangiaceae</taxon>
        <taxon>Streptosporangium</taxon>
    </lineage>
</organism>
<name>A0ABT9QY77_9ACTN</name>
<feature type="compositionally biased region" description="Basic and acidic residues" evidence="1">
    <location>
        <begin position="1"/>
        <end position="15"/>
    </location>
</feature>
<dbReference type="EMBL" id="JAUSRB010000001">
    <property type="protein sequence ID" value="MDP9861562.1"/>
    <property type="molecule type" value="Genomic_DNA"/>
</dbReference>
<accession>A0ABT9QY77</accession>
<keyword evidence="3" id="KW-1185">Reference proteome</keyword>
<gene>
    <name evidence="2" type="ORF">J2S55_000821</name>
</gene>
<sequence length="31" mass="3277">MTGDRQVGRAVDERLFPPAAGAQPLTPQLSP</sequence>
<reference evidence="2 3" key="1">
    <citation type="submission" date="2023-07" db="EMBL/GenBank/DDBJ databases">
        <title>Sequencing the genomes of 1000 actinobacteria strains.</title>
        <authorList>
            <person name="Klenk H.-P."/>
        </authorList>
    </citation>
    <scope>NUCLEOTIDE SEQUENCE [LARGE SCALE GENOMIC DNA]</scope>
    <source>
        <strain evidence="2 3">DSM 44109</strain>
    </source>
</reference>
<evidence type="ECO:0000313" key="2">
    <source>
        <dbReference type="EMBL" id="MDP9861562.1"/>
    </source>
</evidence>